<dbReference type="SMART" id="SM00855">
    <property type="entry name" value="PGAM"/>
    <property type="match status" value="1"/>
</dbReference>
<gene>
    <name evidence="1" type="ORF">CLV72_10358</name>
</gene>
<name>A0A2T0Q6N9_9ACTN</name>
<dbReference type="EMBL" id="PVZC01000003">
    <property type="protein sequence ID" value="PRX99462.1"/>
    <property type="molecule type" value="Genomic_DNA"/>
</dbReference>
<accession>A0A2T0Q6N9</accession>
<dbReference type="Pfam" id="PF00300">
    <property type="entry name" value="His_Phos_1"/>
    <property type="match status" value="1"/>
</dbReference>
<dbReference type="SUPFAM" id="SSF53254">
    <property type="entry name" value="Phosphoglycerate mutase-like"/>
    <property type="match status" value="1"/>
</dbReference>
<keyword evidence="2" id="KW-1185">Reference proteome</keyword>
<dbReference type="PANTHER" id="PTHR47623:SF1">
    <property type="entry name" value="OS09G0287300 PROTEIN"/>
    <property type="match status" value="1"/>
</dbReference>
<evidence type="ECO:0000313" key="1">
    <source>
        <dbReference type="EMBL" id="PRX99462.1"/>
    </source>
</evidence>
<dbReference type="PANTHER" id="PTHR47623">
    <property type="entry name" value="OS09G0287300 PROTEIN"/>
    <property type="match status" value="1"/>
</dbReference>
<dbReference type="Gene3D" id="3.40.50.1240">
    <property type="entry name" value="Phosphoglycerate mutase-like"/>
    <property type="match status" value="1"/>
</dbReference>
<comment type="caution">
    <text evidence="1">The sequence shown here is derived from an EMBL/GenBank/DDBJ whole genome shotgun (WGS) entry which is preliminary data.</text>
</comment>
<dbReference type="OrthoDB" id="9810154at2"/>
<dbReference type="RefSeq" id="WP_106243945.1">
    <property type="nucleotide sequence ID" value="NZ_PVZC01000003.1"/>
</dbReference>
<organism evidence="1 2">
    <name type="scientific">Allonocardiopsis opalescens</name>
    <dbReference type="NCBI Taxonomy" id="1144618"/>
    <lineage>
        <taxon>Bacteria</taxon>
        <taxon>Bacillati</taxon>
        <taxon>Actinomycetota</taxon>
        <taxon>Actinomycetes</taxon>
        <taxon>Streptosporangiales</taxon>
        <taxon>Allonocardiopsis</taxon>
    </lineage>
</organism>
<reference evidence="1 2" key="1">
    <citation type="submission" date="2018-03" db="EMBL/GenBank/DDBJ databases">
        <title>Genomic Encyclopedia of Archaeal and Bacterial Type Strains, Phase II (KMG-II): from individual species to whole genera.</title>
        <authorList>
            <person name="Goeker M."/>
        </authorList>
    </citation>
    <scope>NUCLEOTIDE SEQUENCE [LARGE SCALE GENOMIC DNA]</scope>
    <source>
        <strain evidence="1 2">DSM 45601</strain>
    </source>
</reference>
<dbReference type="InterPro" id="IPR013078">
    <property type="entry name" value="His_Pase_superF_clade-1"/>
</dbReference>
<dbReference type="AlphaFoldDB" id="A0A2T0Q6N9"/>
<protein>
    <submittedName>
        <fullName evidence="1">Phosphohistidine phosphatase</fullName>
    </submittedName>
</protein>
<dbReference type="Proteomes" id="UP000237846">
    <property type="component" value="Unassembled WGS sequence"/>
</dbReference>
<dbReference type="InterPro" id="IPR029033">
    <property type="entry name" value="His_PPase_superfam"/>
</dbReference>
<evidence type="ECO:0000313" key="2">
    <source>
        <dbReference type="Proteomes" id="UP000237846"/>
    </source>
</evidence>
<dbReference type="CDD" id="cd07067">
    <property type="entry name" value="HP_PGM_like"/>
    <property type="match status" value="1"/>
</dbReference>
<sequence length="161" mass="17347">MTDVRRRLVALRHATAVRGLGQPDIERPLTAGGRAEARAAGKQLVAEGIVPDHAVCSPAARTRETLDVVRAQLPEQPSVSYEPSAYNAPVEQLHSLVAATGPAVDSLLLVAHNPGIAELVDELTRTDFYDCPPATLAVVEFDGDWADISAETRHLRLLWTP</sequence>
<proteinExistence type="predicted"/>